<proteinExistence type="predicted"/>
<name>A0A402AIU0_9CHLR</name>
<dbReference type="EMBL" id="BIFS01000001">
    <property type="protein sequence ID" value="GCE18999.1"/>
    <property type="molecule type" value="Genomic_DNA"/>
</dbReference>
<dbReference type="Pfam" id="PF13360">
    <property type="entry name" value="PQQ_2"/>
    <property type="match status" value="3"/>
</dbReference>
<feature type="domain" description="Pyrrolo-quinoline quinone repeat" evidence="3">
    <location>
        <begin position="419"/>
        <end position="566"/>
    </location>
</feature>
<reference evidence="5" key="1">
    <citation type="submission" date="2018-12" db="EMBL/GenBank/DDBJ databases">
        <title>Tengunoibacter tsumagoiensis gen. nov., sp. nov., Dictyobacter kobayashii sp. nov., D. alpinus sp. nov., and D. joshuensis sp. nov. and description of Dictyobacteraceae fam. nov. within the order Ktedonobacterales isolated from Tengu-no-mugimeshi.</title>
        <authorList>
            <person name="Wang C.M."/>
            <person name="Zheng Y."/>
            <person name="Sakai Y."/>
            <person name="Toyoda A."/>
            <person name="Minakuchi Y."/>
            <person name="Abe K."/>
            <person name="Yokota A."/>
            <person name="Yabe S."/>
        </authorList>
    </citation>
    <scope>NUCLEOTIDE SEQUENCE [LARGE SCALE GENOMIC DNA]</scope>
    <source>
        <strain evidence="5">Uno11</strain>
    </source>
</reference>
<keyword evidence="2" id="KW-1133">Transmembrane helix</keyword>
<dbReference type="AlphaFoldDB" id="A0A402AIU0"/>
<evidence type="ECO:0000256" key="2">
    <source>
        <dbReference type="SAM" id="Phobius"/>
    </source>
</evidence>
<feature type="compositionally biased region" description="Polar residues" evidence="1">
    <location>
        <begin position="164"/>
        <end position="177"/>
    </location>
</feature>
<protein>
    <recommendedName>
        <fullName evidence="3">Pyrrolo-quinoline quinone repeat domain-containing protein</fullName>
    </recommendedName>
</protein>
<feature type="compositionally biased region" description="Low complexity" evidence="1">
    <location>
        <begin position="151"/>
        <end position="161"/>
    </location>
</feature>
<accession>A0A402AIU0</accession>
<evidence type="ECO:0000313" key="4">
    <source>
        <dbReference type="EMBL" id="GCE18999.1"/>
    </source>
</evidence>
<dbReference type="Gene3D" id="2.40.10.480">
    <property type="match status" value="2"/>
</dbReference>
<keyword evidence="2" id="KW-0472">Membrane</keyword>
<comment type="caution">
    <text evidence="4">The sequence shown here is derived from an EMBL/GenBank/DDBJ whole genome shotgun (WGS) entry which is preliminary data.</text>
</comment>
<keyword evidence="2" id="KW-0812">Transmembrane</keyword>
<dbReference type="PANTHER" id="PTHR34512:SF30">
    <property type="entry name" value="OUTER MEMBRANE PROTEIN ASSEMBLY FACTOR BAMB"/>
    <property type="match status" value="1"/>
</dbReference>
<feature type="transmembrane region" description="Helical" evidence="2">
    <location>
        <begin position="110"/>
        <end position="134"/>
    </location>
</feature>
<evidence type="ECO:0000256" key="1">
    <source>
        <dbReference type="SAM" id="MobiDB-lite"/>
    </source>
</evidence>
<evidence type="ECO:0000259" key="3">
    <source>
        <dbReference type="Pfam" id="PF13360"/>
    </source>
</evidence>
<feature type="domain" description="Pyrrolo-quinoline quinone repeat" evidence="3">
    <location>
        <begin position="191"/>
        <end position="256"/>
    </location>
</feature>
<dbReference type="Gene3D" id="2.130.10.10">
    <property type="entry name" value="YVTN repeat-like/Quinoprotein amine dehydrogenase"/>
    <property type="match status" value="1"/>
</dbReference>
<evidence type="ECO:0000313" key="5">
    <source>
        <dbReference type="Proteomes" id="UP000287188"/>
    </source>
</evidence>
<dbReference type="Proteomes" id="UP000287188">
    <property type="component" value="Unassembled WGS sequence"/>
</dbReference>
<dbReference type="PANTHER" id="PTHR34512">
    <property type="entry name" value="CELL SURFACE PROTEIN"/>
    <property type="match status" value="1"/>
</dbReference>
<dbReference type="SUPFAM" id="SSF50998">
    <property type="entry name" value="Quinoprotein alcohol dehydrogenase-like"/>
    <property type="match status" value="1"/>
</dbReference>
<sequence length="599" mass="66721">MTDHYEEFRPEEIEERLEQLLQLDDVAFPSSNLEHDVRLAKYLELVFHESGNADKASIESVKHKLFQQLPKYNSQPEYGKITSLPTNNARYIKRDQSTMQKNSYSRGRRLVEVLVAVCLLGIVGAGLLLFLNIYQGMHPVASPLPTPTTVPATPKATSPAVHATPTSTQQARTCTDSTATQQASAGTYIRKYDHIFKLDSHSGQIDWTFILPDVVKNNFNIDPLVVGNIVYVSSYSGSVFALDADKGMVLWSQQYPVYEYAPPQSGPGGGSFGDYSTVRSLQVECGLLAFIGSDENVHVLDGISGAEVWHTDNARATAGPVQALVGEQGTLYYSSSIDAKVHAYNILNGHELWSHPLVANNVFTHIDTTMLYNTTQVLSTSDGHLLFDSTQIQQRMYIQRVDQSIAYFMTNGITPFVAGAYDINAQRLLWQNNRDLGNTMLESHGRVYIINSNNAFFVLDAKTGQVLWENNLSWLFSSDLPWQARDIGNVIYVRDVYNIYGLSLDGRILWSYSYPLMGHYSPGVFSYNISYGDQWFYRFADDAAGFHLTAINPQVGQVAWKQDLPDSTYHGPAYSDRGYGGPSPQAPFGPDSFGIITID</sequence>
<dbReference type="RefSeq" id="WP_126550686.1">
    <property type="nucleotide sequence ID" value="NZ_BIFS01000001.1"/>
</dbReference>
<dbReference type="OrthoDB" id="9816081at2"/>
<dbReference type="InterPro" id="IPR002372">
    <property type="entry name" value="PQQ_rpt_dom"/>
</dbReference>
<feature type="region of interest" description="Disordered" evidence="1">
    <location>
        <begin position="151"/>
        <end position="177"/>
    </location>
</feature>
<dbReference type="SMART" id="SM00564">
    <property type="entry name" value="PQQ"/>
    <property type="match status" value="6"/>
</dbReference>
<organism evidence="4 5">
    <name type="scientific">Dictyobacter kobayashii</name>
    <dbReference type="NCBI Taxonomy" id="2014872"/>
    <lineage>
        <taxon>Bacteria</taxon>
        <taxon>Bacillati</taxon>
        <taxon>Chloroflexota</taxon>
        <taxon>Ktedonobacteria</taxon>
        <taxon>Ktedonobacterales</taxon>
        <taxon>Dictyobacteraceae</taxon>
        <taxon>Dictyobacter</taxon>
    </lineage>
</organism>
<gene>
    <name evidence="4" type="ORF">KDK_27990</name>
</gene>
<keyword evidence="5" id="KW-1185">Reference proteome</keyword>
<dbReference type="InterPro" id="IPR015943">
    <property type="entry name" value="WD40/YVTN_repeat-like_dom_sf"/>
</dbReference>
<dbReference type="InterPro" id="IPR011047">
    <property type="entry name" value="Quinoprotein_ADH-like_sf"/>
</dbReference>
<dbReference type="InterPro" id="IPR018391">
    <property type="entry name" value="PQQ_b-propeller_rpt"/>
</dbReference>
<feature type="domain" description="Pyrrolo-quinoline quinone repeat" evidence="3">
    <location>
        <begin position="294"/>
        <end position="385"/>
    </location>
</feature>